<evidence type="ECO:0000256" key="9">
    <source>
        <dbReference type="SAM" id="SignalP"/>
    </source>
</evidence>
<dbReference type="SUPFAM" id="SSF50952">
    <property type="entry name" value="Soluble quinoprotein glucose dehydrogenase"/>
    <property type="match status" value="1"/>
</dbReference>
<dbReference type="RefSeq" id="XP_010890272.3">
    <property type="nucleotide sequence ID" value="XM_010891970.4"/>
</dbReference>
<feature type="compositionally biased region" description="Low complexity" evidence="8">
    <location>
        <begin position="622"/>
        <end position="637"/>
    </location>
</feature>
<dbReference type="PANTHER" id="PTHR19328">
    <property type="entry name" value="HEDGEHOG-INTERACTING PROTEIN"/>
    <property type="match status" value="1"/>
</dbReference>
<dbReference type="KEGG" id="els:105023074"/>
<dbReference type="Pfam" id="PF07995">
    <property type="entry name" value="GSDH"/>
    <property type="match status" value="1"/>
</dbReference>
<evidence type="ECO:0000256" key="5">
    <source>
        <dbReference type="ARBA" id="ARBA00023157"/>
    </source>
</evidence>
<dbReference type="GeneTree" id="ENSGT00940000164056"/>
<dbReference type="PRINTS" id="PR00258">
    <property type="entry name" value="SPERACTRCPTR"/>
</dbReference>
<dbReference type="FunFam" id="3.10.250.10:FF:000001">
    <property type="entry name" value="Lysyl oxidase 4 isoform X1"/>
    <property type="match status" value="1"/>
</dbReference>
<feature type="domain" description="SRCR" evidence="10">
    <location>
        <begin position="892"/>
        <end position="993"/>
    </location>
</feature>
<feature type="disulfide bond" evidence="7">
    <location>
        <begin position="962"/>
        <end position="972"/>
    </location>
</feature>
<dbReference type="Bgee" id="ENSELUG00000012990">
    <property type="expression patterns" value="Expressed in stomach and 10 other cell types or tissues"/>
</dbReference>
<feature type="region of interest" description="Disordered" evidence="8">
    <location>
        <begin position="622"/>
        <end position="712"/>
    </location>
</feature>
<dbReference type="Gene3D" id="2.120.10.30">
    <property type="entry name" value="TolB, C-terminal domain"/>
    <property type="match status" value="1"/>
</dbReference>
<dbReference type="InterPro" id="IPR012938">
    <property type="entry name" value="Glc/Sorbosone_DH"/>
</dbReference>
<dbReference type="Pfam" id="PF03024">
    <property type="entry name" value="Folate_rec"/>
    <property type="match status" value="1"/>
</dbReference>
<evidence type="ECO:0000313" key="11">
    <source>
        <dbReference type="Ensembl" id="ENSELUP00000059063.2"/>
    </source>
</evidence>
<feature type="compositionally biased region" description="Polar residues" evidence="8">
    <location>
        <begin position="765"/>
        <end position="778"/>
    </location>
</feature>
<comment type="subcellular location">
    <subcellularLocation>
        <location evidence="1">Secreted</location>
    </subcellularLocation>
</comment>
<evidence type="ECO:0000256" key="6">
    <source>
        <dbReference type="ARBA" id="ARBA00023180"/>
    </source>
</evidence>
<feature type="compositionally biased region" description="Polar residues" evidence="8">
    <location>
        <begin position="819"/>
        <end position="829"/>
    </location>
</feature>
<dbReference type="Proteomes" id="UP000265140">
    <property type="component" value="Chromosome 1"/>
</dbReference>
<feature type="compositionally biased region" description="Polar residues" evidence="8">
    <location>
        <begin position="693"/>
        <end position="702"/>
    </location>
</feature>
<dbReference type="SUPFAM" id="SSF56487">
    <property type="entry name" value="SRCR-like"/>
    <property type="match status" value="1"/>
</dbReference>
<dbReference type="GeneID" id="105023074"/>
<reference evidence="12" key="1">
    <citation type="journal article" date="2014" name="PLoS ONE">
        <title>The genome and linkage map of the northern pike (Esox lucius): conserved synteny revealed between the salmonid sister group and the Neoteleostei.</title>
        <authorList>
            <person name="Rondeau E.B."/>
            <person name="Minkley D.R."/>
            <person name="Leong J.S."/>
            <person name="Messmer A.M."/>
            <person name="Jantzen J.R."/>
            <person name="von Schalburg K.R."/>
            <person name="Lemon C."/>
            <person name="Bird N.H."/>
            <person name="Koop B.F."/>
        </authorList>
    </citation>
    <scope>NUCLEOTIDE SEQUENCE</scope>
</reference>
<dbReference type="InterPro" id="IPR011041">
    <property type="entry name" value="Quinoprot_gluc/sorb_DH_b-prop"/>
</dbReference>
<dbReference type="InParanoid" id="A0A6Q2XZK8"/>
<dbReference type="PANTHER" id="PTHR19328:SF58">
    <property type="entry name" value="HHIP-LIKE PROTEIN 1"/>
    <property type="match status" value="1"/>
</dbReference>
<reference evidence="11" key="3">
    <citation type="submission" date="2025-08" db="UniProtKB">
        <authorList>
            <consortium name="Ensembl"/>
        </authorList>
    </citation>
    <scope>IDENTIFICATION</scope>
</reference>
<dbReference type="OMA" id="TPFDVHG"/>
<dbReference type="InterPro" id="IPR018143">
    <property type="entry name" value="Folate_rcpt-like"/>
</dbReference>
<dbReference type="Gene3D" id="3.10.250.10">
    <property type="entry name" value="SRCR-like domain"/>
    <property type="match status" value="1"/>
</dbReference>
<feature type="signal peptide" evidence="9">
    <location>
        <begin position="1"/>
        <end position="26"/>
    </location>
</feature>
<reference evidence="11" key="2">
    <citation type="submission" date="2020-02" db="EMBL/GenBank/DDBJ databases">
        <title>Esox lucius (northern pike) genome, fEsoLuc1, primary haplotype.</title>
        <authorList>
            <person name="Myers G."/>
            <person name="Karagic N."/>
            <person name="Meyer A."/>
            <person name="Pippel M."/>
            <person name="Reichard M."/>
            <person name="Winkler S."/>
            <person name="Tracey A."/>
            <person name="Sims Y."/>
            <person name="Howe K."/>
            <person name="Rhie A."/>
            <person name="Formenti G."/>
            <person name="Durbin R."/>
            <person name="Fedrigo O."/>
            <person name="Jarvis E.D."/>
        </authorList>
    </citation>
    <scope>NUCLEOTIDE SEQUENCE [LARGE SCALE GENOMIC DNA]</scope>
</reference>
<evidence type="ECO:0000256" key="4">
    <source>
        <dbReference type="ARBA" id="ARBA00022729"/>
    </source>
</evidence>
<dbReference type="SMART" id="SM00202">
    <property type="entry name" value="SR"/>
    <property type="match status" value="1"/>
</dbReference>
<protein>
    <recommendedName>
        <fullName evidence="10">SRCR domain-containing protein</fullName>
    </recommendedName>
</protein>
<feature type="compositionally biased region" description="Low complexity" evidence="8">
    <location>
        <begin position="779"/>
        <end position="802"/>
    </location>
</feature>
<sequence length="1000" mass="111237">MNRVSVDGLELLWVSLVLLVPRQGNTHPQCLDYKPPFQPREPLVFCKEYAKFGCCDLEKDDQISKNFYNIMDHFDYLGYVTCAKYIRTILCQECSPYAAHLYDAEDANTPMRDLPGLCGDYCTEFWQQCRYTISLLTDNNATAGIEEDRNKFCDLLELKDREYCYPNVLSNDKLNANLGDVWADPEGCVQLCLQEVANGLRNPVAMVHADDGTHRFFVAEQLGYVWTYLANGSRIDRPFLNLTRAVLTSPWAGDERGFLCMALHPRFTVVRKAYVYYSVSVKKEERIRISEFTLSTDDMNQLDHSSERTILEVVEPASNHNGGQLLFGHDGYLYIFIGDGGRAGDPFGKFGNSQNKSTLLGKVLRLDVDHNDNLDPYSIPSDNPFIGEKGSLPEIYAYGVRNMWRCSIDRGDPITGQGHGRLFCGDVGQNKFEEVDLIVKGGNYGWRAKEGFSCYDNTLCRNSSLDDVLPIFAYPHKLGKSVTGGYVYRGCQMPNLNGLYIFGDFMSGRLMSLKENGNTGDWEYKEICMGKGQTCKFPKLINSYYKYIISFAEDEAGELYFLATGAPSAAARAGVIYKIIDPSRRAPPGKCSFKPTHVNIKGKLIHFHPKEQFVIDKKPTTTAAPTTTTRTKATTNFPTPPAAVPFTTMKPTRRPPNTKPKTSAKSTRTRATVKPARTRATVKPARTRATVKPATSRSTVKPATTRAAVKPAMTRATVKPTRTRVTVKPATTPFNPASTQKRLTDTATIALTTSWTQPIMARPGNATTPYRQKQTSSYTTVTPKPGTPVTTPSRRPSQPTSPALSQPTLRPTVRPSPLGVSTNRPQTTPRPVYWTASPKPTSKSLRSSFTIPKAEDNFLNGQSHKVDTSTGNRVNKKGHGKRRRRKHRTGSVRLISTEQLSDRGRVEIYIRGEWGTVCDDLFNSKAATVVCRQLGFPVALRVAKRAELGGGGGSILLDDVECEGTERTLLDCKRAKVGKHNCAHDEDVGVVCGYHHDEDV</sequence>
<evidence type="ECO:0000256" key="1">
    <source>
        <dbReference type="ARBA" id="ARBA00004613"/>
    </source>
</evidence>
<evidence type="ECO:0000256" key="3">
    <source>
        <dbReference type="ARBA" id="ARBA00022525"/>
    </source>
</evidence>
<keyword evidence="3" id="KW-0964">Secreted</keyword>
<dbReference type="AlphaFoldDB" id="A0A6Q2XZK8"/>
<dbReference type="InterPro" id="IPR011042">
    <property type="entry name" value="6-blade_b-propeller_TolB-like"/>
</dbReference>
<name>A0A6Q2XZK8_ESOLU</name>
<comment type="similarity">
    <text evidence="2">Belongs to the HHIP family.</text>
</comment>
<keyword evidence="12" id="KW-1185">Reference proteome</keyword>
<keyword evidence="4 9" id="KW-0732">Signal</keyword>
<keyword evidence="6" id="KW-0325">Glycoprotein</keyword>
<dbReference type="InterPro" id="IPR036772">
    <property type="entry name" value="SRCR-like_dom_sf"/>
</dbReference>
<evidence type="ECO:0000256" key="2">
    <source>
        <dbReference type="ARBA" id="ARBA00010658"/>
    </source>
</evidence>
<feature type="disulfide bond" evidence="7">
    <location>
        <begin position="918"/>
        <end position="982"/>
    </location>
</feature>
<dbReference type="Ensembl" id="ENSELUT00000075742.2">
    <property type="protein sequence ID" value="ENSELUP00000059063.2"/>
    <property type="gene ID" value="ENSELUG00000012990.3"/>
</dbReference>
<evidence type="ECO:0000313" key="12">
    <source>
        <dbReference type="Proteomes" id="UP000265140"/>
    </source>
</evidence>
<evidence type="ECO:0000256" key="8">
    <source>
        <dbReference type="SAM" id="MobiDB-lite"/>
    </source>
</evidence>
<proteinExistence type="inferred from homology"/>
<dbReference type="PROSITE" id="PS50287">
    <property type="entry name" value="SRCR_2"/>
    <property type="match status" value="1"/>
</dbReference>
<organism evidence="11 12">
    <name type="scientific">Esox lucius</name>
    <name type="common">Northern pike</name>
    <dbReference type="NCBI Taxonomy" id="8010"/>
    <lineage>
        <taxon>Eukaryota</taxon>
        <taxon>Metazoa</taxon>
        <taxon>Chordata</taxon>
        <taxon>Craniata</taxon>
        <taxon>Vertebrata</taxon>
        <taxon>Euteleostomi</taxon>
        <taxon>Actinopterygii</taxon>
        <taxon>Neopterygii</taxon>
        <taxon>Teleostei</taxon>
        <taxon>Protacanthopterygii</taxon>
        <taxon>Esociformes</taxon>
        <taxon>Esocidae</taxon>
        <taxon>Esox</taxon>
    </lineage>
</organism>
<reference evidence="11" key="4">
    <citation type="submission" date="2025-09" db="UniProtKB">
        <authorList>
            <consortium name="Ensembl"/>
        </authorList>
    </citation>
    <scope>IDENTIFICATION</scope>
</reference>
<evidence type="ECO:0000256" key="7">
    <source>
        <dbReference type="PROSITE-ProRule" id="PRU00196"/>
    </source>
</evidence>
<dbReference type="Pfam" id="PF00530">
    <property type="entry name" value="SRCR"/>
    <property type="match status" value="1"/>
</dbReference>
<feature type="compositionally biased region" description="Polar residues" evidence="8">
    <location>
        <begin position="838"/>
        <end position="850"/>
    </location>
</feature>
<evidence type="ECO:0000259" key="10">
    <source>
        <dbReference type="PROSITE" id="PS50287"/>
    </source>
</evidence>
<dbReference type="GO" id="GO:0005576">
    <property type="term" value="C:extracellular region"/>
    <property type="evidence" value="ECO:0007669"/>
    <property type="project" value="UniProtKB-SubCell"/>
</dbReference>
<dbReference type="InterPro" id="IPR001190">
    <property type="entry name" value="SRCR"/>
</dbReference>
<feature type="chain" id="PRO_5044300254" description="SRCR domain-containing protein" evidence="9">
    <location>
        <begin position="27"/>
        <end position="1000"/>
    </location>
</feature>
<feature type="disulfide bond" evidence="7">
    <location>
        <begin position="931"/>
        <end position="992"/>
    </location>
</feature>
<keyword evidence="5 7" id="KW-1015">Disulfide bond</keyword>
<feature type="region of interest" description="Disordered" evidence="8">
    <location>
        <begin position="756"/>
        <end position="888"/>
    </location>
</feature>
<feature type="compositionally biased region" description="Basic residues" evidence="8">
    <location>
        <begin position="874"/>
        <end position="888"/>
    </location>
</feature>
<accession>A0A6Q2XZK8</accession>
<dbReference type="GO" id="GO:0016020">
    <property type="term" value="C:membrane"/>
    <property type="evidence" value="ECO:0007669"/>
    <property type="project" value="InterPro"/>
</dbReference>